<gene>
    <name evidence="1" type="ORF">E8Q35_04605</name>
</gene>
<evidence type="ECO:0000313" key="1">
    <source>
        <dbReference type="EMBL" id="THJ47184.1"/>
    </source>
</evidence>
<dbReference type="EMBL" id="SSUX01000002">
    <property type="protein sequence ID" value="THJ47184.1"/>
    <property type="molecule type" value="Genomic_DNA"/>
</dbReference>
<dbReference type="RefSeq" id="WP_136501395.1">
    <property type="nucleotide sequence ID" value="NZ_CAWQUL010000012.1"/>
</dbReference>
<dbReference type="InterPro" id="IPR014054">
    <property type="entry name" value="Phage_regulatory_Rha"/>
</dbReference>
<name>A0A4S5CM91_AERVE</name>
<reference evidence="1 2" key="1">
    <citation type="submission" date="2019-04" db="EMBL/GenBank/DDBJ databases">
        <title>Comparative genomics of Aeromonas veronii strains pathogenic to fish.</title>
        <authorList>
            <person name="Cascarano M.C."/>
            <person name="Smyrli M."/>
            <person name="Katharios P."/>
        </authorList>
    </citation>
    <scope>NUCLEOTIDE SEQUENCE [LARGE SCALE GENOMIC DNA]</scope>
    <source>
        <strain evidence="1 2">XU1</strain>
    </source>
</reference>
<accession>A0A4S5CM91</accession>
<evidence type="ECO:0000313" key="2">
    <source>
        <dbReference type="Proteomes" id="UP000309618"/>
    </source>
</evidence>
<proteinExistence type="predicted"/>
<organism evidence="1 2">
    <name type="scientific">Aeromonas veronii</name>
    <dbReference type="NCBI Taxonomy" id="654"/>
    <lineage>
        <taxon>Bacteria</taxon>
        <taxon>Pseudomonadati</taxon>
        <taxon>Pseudomonadota</taxon>
        <taxon>Gammaproteobacteria</taxon>
        <taxon>Aeromonadales</taxon>
        <taxon>Aeromonadaceae</taxon>
        <taxon>Aeromonas</taxon>
    </lineage>
</organism>
<protein>
    <submittedName>
        <fullName evidence="1">Rha family transcriptional regulator</fullName>
    </submittedName>
</protein>
<sequence>MFEVTANTVEDQLDEGVFRALVSVKGDQIVTNSRIIAEAFGRSHKNVLRAIRQLPCSEVFSRRNFEPTDFIDKNGDIQPQYLITRNGCMFLIMGFTGAKAGAFKEAFINAFDWMETMIRKRDELNRRINDHTLRAMDSANEGSFHGRGLAKRRIDKRTLALEEFQLRGEVQQSLSLSLGAQ</sequence>
<comment type="caution">
    <text evidence="1">The sequence shown here is derived from an EMBL/GenBank/DDBJ whole genome shotgun (WGS) entry which is preliminary data.</text>
</comment>
<dbReference type="NCBIfam" id="TIGR02681">
    <property type="entry name" value="phage_pRha"/>
    <property type="match status" value="1"/>
</dbReference>
<dbReference type="Pfam" id="PF09669">
    <property type="entry name" value="Phage_pRha"/>
    <property type="match status" value="1"/>
</dbReference>
<dbReference type="AlphaFoldDB" id="A0A4S5CM91"/>
<dbReference type="Proteomes" id="UP000309618">
    <property type="component" value="Unassembled WGS sequence"/>
</dbReference>